<dbReference type="SUPFAM" id="SSF103473">
    <property type="entry name" value="MFS general substrate transporter"/>
    <property type="match status" value="1"/>
</dbReference>
<dbReference type="PROSITE" id="PS50850">
    <property type="entry name" value="MFS"/>
    <property type="match status" value="1"/>
</dbReference>
<dbReference type="Proteomes" id="UP001629246">
    <property type="component" value="Unassembled WGS sequence"/>
</dbReference>
<name>A0ABW9ADJ4_9BURK</name>
<feature type="transmembrane region" description="Helical" evidence="6">
    <location>
        <begin position="248"/>
        <end position="266"/>
    </location>
</feature>
<keyword evidence="5 6" id="KW-0472">Membrane</keyword>
<evidence type="ECO:0000256" key="1">
    <source>
        <dbReference type="ARBA" id="ARBA00004651"/>
    </source>
</evidence>
<comment type="subcellular location">
    <subcellularLocation>
        <location evidence="1">Cell membrane</location>
        <topology evidence="1">Multi-pass membrane protein</topology>
    </subcellularLocation>
</comment>
<keyword evidence="3 6" id="KW-0812">Transmembrane</keyword>
<organism evidence="8 9">
    <name type="scientific">Herbaspirillum lusitanum</name>
    <dbReference type="NCBI Taxonomy" id="213312"/>
    <lineage>
        <taxon>Bacteria</taxon>
        <taxon>Pseudomonadati</taxon>
        <taxon>Pseudomonadota</taxon>
        <taxon>Betaproteobacteria</taxon>
        <taxon>Burkholderiales</taxon>
        <taxon>Oxalobacteraceae</taxon>
        <taxon>Herbaspirillum</taxon>
    </lineage>
</organism>
<dbReference type="PANTHER" id="PTHR43124">
    <property type="entry name" value="PURINE EFFLUX PUMP PBUE"/>
    <property type="match status" value="1"/>
</dbReference>
<reference evidence="8 9" key="1">
    <citation type="journal article" date="2024" name="Chem. Sci.">
        <title>Discovery of megapolipeptins by genome mining of a Burkholderiales bacteria collection.</title>
        <authorList>
            <person name="Paulo B.S."/>
            <person name="Recchia M.J.J."/>
            <person name="Lee S."/>
            <person name="Fergusson C.H."/>
            <person name="Romanowski S.B."/>
            <person name="Hernandez A."/>
            <person name="Krull N."/>
            <person name="Liu D.Y."/>
            <person name="Cavanagh H."/>
            <person name="Bos A."/>
            <person name="Gray C.A."/>
            <person name="Murphy B.T."/>
            <person name="Linington R.G."/>
            <person name="Eustaquio A.S."/>
        </authorList>
    </citation>
    <scope>NUCLEOTIDE SEQUENCE [LARGE SCALE GENOMIC DNA]</scope>
    <source>
        <strain evidence="8 9">RL21-008-BIB-A</strain>
    </source>
</reference>
<feature type="transmembrane region" description="Helical" evidence="6">
    <location>
        <begin position="137"/>
        <end position="155"/>
    </location>
</feature>
<dbReference type="RefSeq" id="WP_408159278.1">
    <property type="nucleotide sequence ID" value="NZ_JAQQFM010000007.1"/>
</dbReference>
<feature type="transmembrane region" description="Helical" evidence="6">
    <location>
        <begin position="104"/>
        <end position="125"/>
    </location>
</feature>
<feature type="transmembrane region" description="Helical" evidence="6">
    <location>
        <begin position="377"/>
        <end position="398"/>
    </location>
</feature>
<proteinExistence type="predicted"/>
<keyword evidence="4 6" id="KW-1133">Transmembrane helix</keyword>
<dbReference type="InterPro" id="IPR050189">
    <property type="entry name" value="MFS_Efflux_Transporters"/>
</dbReference>
<comment type="caution">
    <text evidence="8">The sequence shown here is derived from an EMBL/GenBank/DDBJ whole genome shotgun (WGS) entry which is preliminary data.</text>
</comment>
<accession>A0ABW9ADJ4</accession>
<feature type="transmembrane region" description="Helical" evidence="6">
    <location>
        <begin position="335"/>
        <end position="357"/>
    </location>
</feature>
<evidence type="ECO:0000256" key="4">
    <source>
        <dbReference type="ARBA" id="ARBA00022989"/>
    </source>
</evidence>
<keyword evidence="2" id="KW-1003">Cell membrane</keyword>
<dbReference type="EMBL" id="JAQQFM010000007">
    <property type="protein sequence ID" value="MFL9926085.1"/>
    <property type="molecule type" value="Genomic_DNA"/>
</dbReference>
<dbReference type="Pfam" id="PF07690">
    <property type="entry name" value="MFS_1"/>
    <property type="match status" value="1"/>
</dbReference>
<keyword evidence="9" id="KW-1185">Reference proteome</keyword>
<feature type="transmembrane region" description="Helical" evidence="6">
    <location>
        <begin position="80"/>
        <end position="98"/>
    </location>
</feature>
<feature type="transmembrane region" description="Helical" evidence="6">
    <location>
        <begin position="167"/>
        <end position="189"/>
    </location>
</feature>
<evidence type="ECO:0000256" key="6">
    <source>
        <dbReference type="SAM" id="Phobius"/>
    </source>
</evidence>
<evidence type="ECO:0000313" key="9">
    <source>
        <dbReference type="Proteomes" id="UP001629246"/>
    </source>
</evidence>
<gene>
    <name evidence="8" type="ORF">PQR62_17550</name>
</gene>
<dbReference type="InterPro" id="IPR011701">
    <property type="entry name" value="MFS"/>
</dbReference>
<sequence>MPFSLSAAKPRLLIPLIASVQFTYILDFLLLLPLGPDVSTALQFPPAQLAWLTTAYTASSVLAGLFSIRYLDRINRKTGLLICFAALSLFTFLAGMATGLGSLLLARALTGIFGGLSVALAMALVIDATPPERRGAAIGKVMIGISLALIAGVPAALELSRAGGWQLPFYCLGALGVLICLLAAWLLPLEHEVTARQTSTTSLPMLLKQPAVRIACLIQAGNQFSSFLIIPIYSSFFVLNLSYPRAELGMLYLIGGLSALMTMQVLGRLSDYIGPLKTAALATAVVWLGLTPLLDFSLFAPMLAFVLFMSGSAGRNVSVAAACSKIPAPEQRAGFMALLNIVQDLGIVLASLISAAMLSVALEPVSPQAQALPLSGVPALALLALLAACVPLAGLAWLQRHQNQDLNRH</sequence>
<dbReference type="PANTHER" id="PTHR43124:SF3">
    <property type="entry name" value="CHLORAMPHENICOL EFFLUX PUMP RV0191"/>
    <property type="match status" value="1"/>
</dbReference>
<dbReference type="InterPro" id="IPR020846">
    <property type="entry name" value="MFS_dom"/>
</dbReference>
<evidence type="ECO:0000256" key="2">
    <source>
        <dbReference type="ARBA" id="ARBA00022475"/>
    </source>
</evidence>
<feature type="transmembrane region" description="Helical" evidence="6">
    <location>
        <begin position="49"/>
        <end position="68"/>
    </location>
</feature>
<protein>
    <submittedName>
        <fullName evidence="8">MFS transporter</fullName>
    </submittedName>
</protein>
<dbReference type="Gene3D" id="1.20.1250.20">
    <property type="entry name" value="MFS general substrate transporter like domains"/>
    <property type="match status" value="1"/>
</dbReference>
<feature type="transmembrane region" description="Helical" evidence="6">
    <location>
        <begin position="12"/>
        <end position="34"/>
    </location>
</feature>
<evidence type="ECO:0000256" key="3">
    <source>
        <dbReference type="ARBA" id="ARBA00022692"/>
    </source>
</evidence>
<dbReference type="InterPro" id="IPR036259">
    <property type="entry name" value="MFS_trans_sf"/>
</dbReference>
<feature type="domain" description="Major facilitator superfamily (MFS) profile" evidence="7">
    <location>
        <begin position="13"/>
        <end position="402"/>
    </location>
</feature>
<feature type="transmembrane region" description="Helical" evidence="6">
    <location>
        <begin position="296"/>
        <end position="314"/>
    </location>
</feature>
<evidence type="ECO:0000313" key="8">
    <source>
        <dbReference type="EMBL" id="MFL9926085.1"/>
    </source>
</evidence>
<evidence type="ECO:0000259" key="7">
    <source>
        <dbReference type="PROSITE" id="PS50850"/>
    </source>
</evidence>
<evidence type="ECO:0000256" key="5">
    <source>
        <dbReference type="ARBA" id="ARBA00023136"/>
    </source>
</evidence>